<accession>A0ABS6S1R0</accession>
<dbReference type="EMBL" id="JABXWD010000341">
    <property type="protein sequence ID" value="MBV6342784.1"/>
    <property type="molecule type" value="Genomic_DNA"/>
</dbReference>
<protein>
    <recommendedName>
        <fullName evidence="3">F5/8 type C domain-containing protein</fullName>
    </recommendedName>
</protein>
<dbReference type="RefSeq" id="WP_218253397.1">
    <property type="nucleotide sequence ID" value="NZ_JABXWD010000341.1"/>
</dbReference>
<organism evidence="1 2">
    <name type="scientific">Candidatus Magnetobacterium casense</name>
    <dbReference type="NCBI Taxonomy" id="1455061"/>
    <lineage>
        <taxon>Bacteria</taxon>
        <taxon>Pseudomonadati</taxon>
        <taxon>Nitrospirota</taxon>
        <taxon>Thermodesulfovibrionia</taxon>
        <taxon>Thermodesulfovibrionales</taxon>
        <taxon>Candidatus Magnetobacteriaceae</taxon>
        <taxon>Candidatus Magnetobacterium</taxon>
    </lineage>
</organism>
<feature type="non-terminal residue" evidence="1">
    <location>
        <position position="1"/>
    </location>
</feature>
<gene>
    <name evidence="1" type="ORF">HWQ67_14450</name>
</gene>
<comment type="caution">
    <text evidence="1">The sequence shown here is derived from an EMBL/GenBank/DDBJ whole genome shotgun (WGS) entry which is preliminary data.</text>
</comment>
<proteinExistence type="predicted"/>
<reference evidence="1 2" key="1">
    <citation type="journal article" date="2020" name="J Geophys Res Biogeosci">
        <title>Magnetotaxis as an Adaptation to Enable Bacterial Shuttling of Microbial Sulfur and Sulfur Cycling Across Aquatic Oxic#Anoxic Interfaces.</title>
        <authorList>
            <person name="Li J."/>
            <person name="Liu P."/>
            <person name="Wang J."/>
            <person name="Roberts A.P."/>
            <person name="Pan Y."/>
        </authorList>
    </citation>
    <scope>NUCLEOTIDE SEQUENCE [LARGE SCALE GENOMIC DNA]</scope>
    <source>
        <strain evidence="1 2">MYR-1_YQ</strain>
    </source>
</reference>
<sequence>REWQFQASDDDAKWIDLDTQADQKDWKVNEKRLYSIKKPGSHKFYRFSLNKGNDPEPMVLRIYEISLL</sequence>
<evidence type="ECO:0008006" key="3">
    <source>
        <dbReference type="Google" id="ProtNLM"/>
    </source>
</evidence>
<evidence type="ECO:0000313" key="2">
    <source>
        <dbReference type="Proteomes" id="UP001196980"/>
    </source>
</evidence>
<keyword evidence="2" id="KW-1185">Reference proteome</keyword>
<name>A0ABS6S1R0_9BACT</name>
<evidence type="ECO:0000313" key="1">
    <source>
        <dbReference type="EMBL" id="MBV6342784.1"/>
    </source>
</evidence>
<dbReference type="Proteomes" id="UP001196980">
    <property type="component" value="Unassembled WGS sequence"/>
</dbReference>